<proteinExistence type="predicted"/>
<gene>
    <name evidence="2" type="ORF">MM59RIKEN_24540</name>
</gene>
<sequence length="244" mass="25266">MILIGTLVNTLAVLAGSATGLLLAWLAGRFSSVLPAGSIKLGERLQTIIMQGVALCVLFLGISGSLSGQNSLITILAMVLGAIIGELLDLDKRMMALGDWVQKHTARLSAGSKTSISEGFVTASLLFCVGAMAIVGALQDGLTGDHSTLFAKSLLDGISSIVFAASLGVGVMFSAIAIFLYQGVIAVLASFLSPLLGDAVIAEMTCVGSLLIVALSLNMLNLTKIKVMNLVPAIFLPILLCLWM</sequence>
<keyword evidence="3" id="KW-1185">Reference proteome</keyword>
<dbReference type="PANTHER" id="PTHR36111:SF2">
    <property type="entry name" value="INNER MEMBRANE PROTEIN"/>
    <property type="match status" value="1"/>
</dbReference>
<feature type="transmembrane region" description="Helical" evidence="1">
    <location>
        <begin position="6"/>
        <end position="27"/>
    </location>
</feature>
<dbReference type="InterPro" id="IPR007563">
    <property type="entry name" value="DUF554"/>
</dbReference>
<reference evidence="2" key="1">
    <citation type="submission" date="2020-09" db="EMBL/GenBank/DDBJ databases">
        <title>New species isolated from human feces.</title>
        <authorList>
            <person name="Kitahara M."/>
            <person name="Shigeno Y."/>
            <person name="Shime M."/>
            <person name="Matsumoto Y."/>
            <person name="Nakamura S."/>
            <person name="Motooka D."/>
            <person name="Fukuoka S."/>
            <person name="Nishikawa H."/>
            <person name="Benno Y."/>
        </authorList>
    </citation>
    <scope>NUCLEOTIDE SEQUENCE</scope>
    <source>
        <strain evidence="2">MM59</strain>
    </source>
</reference>
<organism evidence="2 3">
    <name type="scientific">Pusillibacter faecalis</name>
    <dbReference type="NCBI Taxonomy" id="2714358"/>
    <lineage>
        <taxon>Bacteria</taxon>
        <taxon>Bacillati</taxon>
        <taxon>Bacillota</taxon>
        <taxon>Clostridia</taxon>
        <taxon>Eubacteriales</taxon>
        <taxon>Oscillospiraceae</taxon>
        <taxon>Pusillibacter</taxon>
    </lineage>
</organism>
<dbReference type="AlphaFoldDB" id="A0A810QEW8"/>
<feature type="transmembrane region" description="Helical" evidence="1">
    <location>
        <begin position="200"/>
        <end position="219"/>
    </location>
</feature>
<evidence type="ECO:0000256" key="1">
    <source>
        <dbReference type="SAM" id="Phobius"/>
    </source>
</evidence>
<accession>A0A810QEW8</accession>
<evidence type="ECO:0000313" key="2">
    <source>
        <dbReference type="EMBL" id="BCK85135.1"/>
    </source>
</evidence>
<keyword evidence="1" id="KW-0472">Membrane</keyword>
<dbReference type="Proteomes" id="UP000679848">
    <property type="component" value="Chromosome"/>
</dbReference>
<dbReference type="KEGG" id="pfaa:MM59RIKEN_24540"/>
<dbReference type="Pfam" id="PF04474">
    <property type="entry name" value="DUF554"/>
    <property type="match status" value="1"/>
</dbReference>
<feature type="transmembrane region" description="Helical" evidence="1">
    <location>
        <begin position="48"/>
        <end position="66"/>
    </location>
</feature>
<name>A0A810QEW8_9FIRM</name>
<dbReference type="PANTHER" id="PTHR36111">
    <property type="entry name" value="INNER MEMBRANE PROTEIN-RELATED"/>
    <property type="match status" value="1"/>
</dbReference>
<feature type="transmembrane region" description="Helical" evidence="1">
    <location>
        <begin position="158"/>
        <end position="188"/>
    </location>
</feature>
<evidence type="ECO:0000313" key="3">
    <source>
        <dbReference type="Proteomes" id="UP000679848"/>
    </source>
</evidence>
<keyword evidence="1" id="KW-0812">Transmembrane</keyword>
<dbReference type="EMBL" id="AP023420">
    <property type="protein sequence ID" value="BCK85135.1"/>
    <property type="molecule type" value="Genomic_DNA"/>
</dbReference>
<keyword evidence="1" id="KW-1133">Transmembrane helix</keyword>
<feature type="transmembrane region" description="Helical" evidence="1">
    <location>
        <begin position="72"/>
        <end position="90"/>
    </location>
</feature>
<protein>
    <submittedName>
        <fullName evidence="2">Membrane protein</fullName>
    </submittedName>
</protein>
<feature type="transmembrane region" description="Helical" evidence="1">
    <location>
        <begin position="119"/>
        <end position="138"/>
    </location>
</feature>